<dbReference type="EMBL" id="CP036422">
    <property type="protein sequence ID" value="QFU75282.1"/>
    <property type="molecule type" value="Genomic_DNA"/>
</dbReference>
<dbReference type="InterPro" id="IPR052894">
    <property type="entry name" value="AsmA-related"/>
</dbReference>
<keyword evidence="3" id="KW-1185">Reference proteome</keyword>
<dbReference type="KEGG" id="halc:EY643_06245"/>
<accession>A0A5P9NHM0</accession>
<evidence type="ECO:0000313" key="2">
    <source>
        <dbReference type="EMBL" id="QFU75282.1"/>
    </source>
</evidence>
<feature type="transmembrane region" description="Helical" evidence="1">
    <location>
        <begin position="12"/>
        <end position="35"/>
    </location>
</feature>
<dbReference type="GO" id="GO:0090313">
    <property type="term" value="P:regulation of protein targeting to membrane"/>
    <property type="evidence" value="ECO:0007669"/>
    <property type="project" value="TreeGrafter"/>
</dbReference>
<dbReference type="Gene3D" id="3.30.1330.60">
    <property type="entry name" value="OmpA-like domain"/>
    <property type="match status" value="1"/>
</dbReference>
<dbReference type="OrthoDB" id="9757969at2"/>
<dbReference type="GO" id="GO:0005886">
    <property type="term" value="C:plasma membrane"/>
    <property type="evidence" value="ECO:0007669"/>
    <property type="project" value="TreeGrafter"/>
</dbReference>
<keyword evidence="1" id="KW-0812">Transmembrane</keyword>
<organism evidence="2 3">
    <name type="scientific">Halioglobus maricola</name>
    <dbReference type="NCBI Taxonomy" id="2601894"/>
    <lineage>
        <taxon>Bacteria</taxon>
        <taxon>Pseudomonadati</taxon>
        <taxon>Pseudomonadota</taxon>
        <taxon>Gammaproteobacteria</taxon>
        <taxon>Cellvibrionales</taxon>
        <taxon>Halieaceae</taxon>
        <taxon>Halioglobus</taxon>
    </lineage>
</organism>
<gene>
    <name evidence="2" type="ORF">EY643_06245</name>
</gene>
<proteinExistence type="predicted"/>
<protein>
    <submittedName>
        <fullName evidence="2">DUF748 domain-containing protein</fullName>
    </submittedName>
</protein>
<reference evidence="2 3" key="1">
    <citation type="submission" date="2019-02" db="EMBL/GenBank/DDBJ databases">
        <authorList>
            <person name="Li S.-H."/>
        </authorList>
    </citation>
    <scope>NUCLEOTIDE SEQUENCE [LARGE SCALE GENOMIC DNA]</scope>
    <source>
        <strain evidence="2 3">IMCC14385</strain>
    </source>
</reference>
<dbReference type="PANTHER" id="PTHR30441:SF8">
    <property type="entry name" value="DUF748 DOMAIN-CONTAINING PROTEIN"/>
    <property type="match status" value="1"/>
</dbReference>
<dbReference type="PANTHER" id="PTHR30441">
    <property type="entry name" value="DUF748 DOMAIN-CONTAINING PROTEIN"/>
    <property type="match status" value="1"/>
</dbReference>
<dbReference type="InterPro" id="IPR008023">
    <property type="entry name" value="DUF748"/>
</dbReference>
<name>A0A5P9NHM0_9GAMM</name>
<keyword evidence="1" id="KW-0472">Membrane</keyword>
<evidence type="ECO:0000313" key="3">
    <source>
        <dbReference type="Proteomes" id="UP000326287"/>
    </source>
</evidence>
<sequence>MGNKVVRVLVGAYIAWIALSVLIILPAVNFIPPWFVKEQYGRTLSSDITLFNPFTLSIEMRNAELRQPDGGEFATLDQALVNLSLRTLISEGLVLDEVALRGLNLEVRQVEPGVFNFSDLLASDDSSPSESDAELMGITVRKLSFTAERITLIDEAREQPFQTHYDGLSIAVKDLSTIAEEGKPYQIDVYAEAGGSLHWKGSISVPLAESEGWLAIRDLSLAPAWRFARPWLNFDLIDGRAGMEGNYYVSWRDELSYRVNDTKAELVALELRPRDPTALPDTGVQLARLDITGVTLDSAPNTLDIESITADKLQIDGWSEGEQLSLADMFATNFPETETDAAESEQDADASPLQVSVATLDLTDSGANWRSEYTSPPTLKITPLSASLANLNWPFSGASPAGLDLTLNDTASLAVNGDLTLADGGAQIDYKLSSLPLSWFNPTLPAALKAQITSGAISVEGNVELHDFAPTQLKLGSKIENFSGKIAGAEEAITRWDEVRFVDLAIDLPGREASLQQLFIHNYAGRVHIAEDGSVNASKVWQEEVGEQAQEIADELDLDKPWDFSVPEILISDSAVDFMDESLPIPFRTIIGDVNGQVLNINSAPDAETHVDIKGSVDGYAPVELVGTASPFNTPPDLDLVLTFDGVDLVLLTPYSGTYAGYAIERGLLNLKLEYSLQKGHIEGDNEVLIDQLKLGEKVDSDKAVDLPLELALALLTDINGVIDLQVPVEGDIDDPEFAIGGVIAKAFMNLITKAVTAPFSLLANLVGSEQDLQRLGFAPGERELNEGGQAKLDTLAEALRQRPGLTLVVIGSVHPDADTEKLQLAVLVQELIDEGFTQADIDRRAPEVIDTVKARYVTLYGSPPEDMTLTDQYRRVLASIQIDPGTLRDLATDRAAATKEYLVNQQGLPADRAVVEVADNLDNEEAFSGVLMDLVN</sequence>
<keyword evidence="1" id="KW-1133">Transmembrane helix</keyword>
<evidence type="ECO:0000256" key="1">
    <source>
        <dbReference type="SAM" id="Phobius"/>
    </source>
</evidence>
<dbReference type="AlphaFoldDB" id="A0A5P9NHM0"/>
<dbReference type="Pfam" id="PF05359">
    <property type="entry name" value="DUF748"/>
    <property type="match status" value="1"/>
</dbReference>
<dbReference type="InterPro" id="IPR036737">
    <property type="entry name" value="OmpA-like_sf"/>
</dbReference>
<dbReference type="Proteomes" id="UP000326287">
    <property type="component" value="Chromosome"/>
</dbReference>